<keyword evidence="1 3" id="KW-0732">Signal</keyword>
<evidence type="ECO:0000256" key="2">
    <source>
        <dbReference type="PROSITE-ProRule" id="PRU00278"/>
    </source>
</evidence>
<dbReference type="RefSeq" id="WP_073313616.1">
    <property type="nucleotide sequence ID" value="NZ_CABMFG010000007.1"/>
</dbReference>
<organism evidence="5 6">
    <name type="scientific">Bacteroides stercorirosoris</name>
    <dbReference type="NCBI Taxonomy" id="871324"/>
    <lineage>
        <taxon>Bacteria</taxon>
        <taxon>Pseudomonadati</taxon>
        <taxon>Bacteroidota</taxon>
        <taxon>Bacteroidia</taxon>
        <taxon>Bacteroidales</taxon>
        <taxon>Bacteroidaceae</taxon>
        <taxon>Bacteroides</taxon>
    </lineage>
</organism>
<dbReference type="InterPro" id="IPR027304">
    <property type="entry name" value="Trigger_fact/SurA_dom_sf"/>
</dbReference>
<dbReference type="OrthoDB" id="14196at2"/>
<evidence type="ECO:0000313" key="5">
    <source>
        <dbReference type="EMBL" id="RGX79835.1"/>
    </source>
</evidence>
<dbReference type="EMBL" id="QSCF01000007">
    <property type="protein sequence ID" value="RGX79835.1"/>
    <property type="molecule type" value="Genomic_DNA"/>
</dbReference>
<dbReference type="Proteomes" id="UP000286075">
    <property type="component" value="Unassembled WGS sequence"/>
</dbReference>
<dbReference type="GeneID" id="92712199"/>
<dbReference type="Gene3D" id="1.10.4030.10">
    <property type="entry name" value="Porin chaperone SurA, peptide-binding domain"/>
    <property type="match status" value="1"/>
</dbReference>
<feature type="domain" description="PpiC" evidence="4">
    <location>
        <begin position="279"/>
        <end position="392"/>
    </location>
</feature>
<dbReference type="Gene3D" id="3.10.50.40">
    <property type="match status" value="2"/>
</dbReference>
<feature type="signal peptide" evidence="3">
    <location>
        <begin position="1"/>
        <end position="25"/>
    </location>
</feature>
<dbReference type="PANTHER" id="PTHR47637:SF1">
    <property type="entry name" value="CHAPERONE SURA"/>
    <property type="match status" value="1"/>
</dbReference>
<reference evidence="5 6" key="1">
    <citation type="submission" date="2018-08" db="EMBL/GenBank/DDBJ databases">
        <title>A genome reference for cultivated species of the human gut microbiota.</title>
        <authorList>
            <person name="Zou Y."/>
            <person name="Xue W."/>
            <person name="Luo G."/>
        </authorList>
    </citation>
    <scope>NUCLEOTIDE SEQUENCE [LARGE SCALE GENOMIC DNA]</scope>
    <source>
        <strain evidence="5 6">OF03-9BH</strain>
    </source>
</reference>
<evidence type="ECO:0000259" key="4">
    <source>
        <dbReference type="PROSITE" id="PS50198"/>
    </source>
</evidence>
<gene>
    <name evidence="5" type="ORF">DXA68_06555</name>
</gene>
<dbReference type="InterPro" id="IPR000297">
    <property type="entry name" value="PPIase_PpiC"/>
</dbReference>
<dbReference type="PROSITE" id="PS50198">
    <property type="entry name" value="PPIC_PPIASE_2"/>
    <property type="match status" value="2"/>
</dbReference>
<dbReference type="GO" id="GO:0003755">
    <property type="term" value="F:peptidyl-prolyl cis-trans isomerase activity"/>
    <property type="evidence" value="ECO:0007669"/>
    <property type="project" value="UniProtKB-KW"/>
</dbReference>
<feature type="domain" description="PpiC" evidence="4">
    <location>
        <begin position="175"/>
        <end position="276"/>
    </location>
</feature>
<dbReference type="InterPro" id="IPR050280">
    <property type="entry name" value="OMP_Chaperone_SurA"/>
</dbReference>
<keyword evidence="2" id="KW-0697">Rotamase</keyword>
<evidence type="ECO:0000256" key="3">
    <source>
        <dbReference type="SAM" id="SignalP"/>
    </source>
</evidence>
<evidence type="ECO:0000313" key="6">
    <source>
        <dbReference type="Proteomes" id="UP000286075"/>
    </source>
</evidence>
<dbReference type="PANTHER" id="PTHR47637">
    <property type="entry name" value="CHAPERONE SURA"/>
    <property type="match status" value="1"/>
</dbReference>
<sequence>MRNFMNFKFVVLCALALLTGSAVYGQDNVIDEVVWVVGDEAILKSEVEEARMSAQYEGRKFDGDPYCVIPEEIAVQKLYLHQAALDSIEVAESEVIQRVDYMTNMYIANIGSREKMEEYFNKTSSQIRETLRDNAREGLKVQKMQQKLVGEIKITPAEVRRYFKDLPQDSIPYIPTQVEVQIITQQPKIPLDEIEDVKRRLREYTDRVNNGESFSMLARLYSDDRGTAINGGEMPFTGRGYLDPAFANVAFNLQDPNKVSKIVESEYGFHIIQLMEKRGDRIKVRHILLKPHVPEEALMAGTARLDSIADDIRNGKFTFEEAASVLSQDKDTRNNHGLLPNPQTNTSKFEMQELPPEIAKVVDKMKVGEISEAFTMIPQKTGKEECVIVKLKSRINGHKATISEDYQNLKEIVLDKRRDEVLDKWIREKQKHTYVRINDNWKNCAFKYPGWIKKD</sequence>
<evidence type="ECO:0000256" key="1">
    <source>
        <dbReference type="ARBA" id="ARBA00022729"/>
    </source>
</evidence>
<protein>
    <submittedName>
        <fullName evidence="5">Peptidylprolyl isomerase</fullName>
    </submittedName>
</protein>
<dbReference type="Pfam" id="PF00639">
    <property type="entry name" value="Rotamase"/>
    <property type="match status" value="2"/>
</dbReference>
<accession>A0A413H8H0</accession>
<proteinExistence type="predicted"/>
<dbReference type="SUPFAM" id="SSF109998">
    <property type="entry name" value="Triger factor/SurA peptide-binding domain-like"/>
    <property type="match status" value="1"/>
</dbReference>
<name>A0A413H8H0_9BACE</name>
<comment type="caution">
    <text evidence="5">The sequence shown here is derived from an EMBL/GenBank/DDBJ whole genome shotgun (WGS) entry which is preliminary data.</text>
</comment>
<feature type="chain" id="PRO_5019082760" evidence="3">
    <location>
        <begin position="26"/>
        <end position="455"/>
    </location>
</feature>
<dbReference type="InterPro" id="IPR046357">
    <property type="entry name" value="PPIase_dom_sf"/>
</dbReference>
<dbReference type="SUPFAM" id="SSF54534">
    <property type="entry name" value="FKBP-like"/>
    <property type="match status" value="2"/>
</dbReference>
<keyword evidence="2 5" id="KW-0413">Isomerase</keyword>
<dbReference type="AlphaFoldDB" id="A0A413H8H0"/>